<dbReference type="SUPFAM" id="SSF57414">
    <property type="entry name" value="Hairpin loop containing domain-like"/>
    <property type="match status" value="1"/>
</dbReference>
<accession>A0AAV4VGG4</accession>
<proteinExistence type="predicted"/>
<sequence length="132" mass="15131">MLSHMLSFNANQKCGFRKPAAEIVPLQNVEHPYTLVEYMGVTAEECGELCVRNVLFPCRSFLSGRLENQLYCGLTHQNREGLVQNQGSLQISRSLNYYEISRSVEVCDLKDLQFELTSECLWVRILTSSHQK</sequence>
<organism evidence="1 2">
    <name type="scientific">Caerostris extrusa</name>
    <name type="common">Bark spider</name>
    <name type="synonym">Caerostris bankana</name>
    <dbReference type="NCBI Taxonomy" id="172846"/>
    <lineage>
        <taxon>Eukaryota</taxon>
        <taxon>Metazoa</taxon>
        <taxon>Ecdysozoa</taxon>
        <taxon>Arthropoda</taxon>
        <taxon>Chelicerata</taxon>
        <taxon>Arachnida</taxon>
        <taxon>Araneae</taxon>
        <taxon>Araneomorphae</taxon>
        <taxon>Entelegynae</taxon>
        <taxon>Araneoidea</taxon>
        <taxon>Araneidae</taxon>
        <taxon>Caerostris</taxon>
    </lineage>
</organism>
<comment type="caution">
    <text evidence="1">The sequence shown here is derived from an EMBL/GenBank/DDBJ whole genome shotgun (WGS) entry which is preliminary data.</text>
</comment>
<protein>
    <recommendedName>
        <fullName evidence="3">Apple domain-containing protein</fullName>
    </recommendedName>
</protein>
<dbReference type="AlphaFoldDB" id="A0AAV4VGG4"/>
<evidence type="ECO:0000313" key="2">
    <source>
        <dbReference type="Proteomes" id="UP001054945"/>
    </source>
</evidence>
<keyword evidence="2" id="KW-1185">Reference proteome</keyword>
<name>A0AAV4VGG4_CAEEX</name>
<dbReference type="EMBL" id="BPLR01014473">
    <property type="protein sequence ID" value="GIY68971.1"/>
    <property type="molecule type" value="Genomic_DNA"/>
</dbReference>
<evidence type="ECO:0000313" key="1">
    <source>
        <dbReference type="EMBL" id="GIY68971.1"/>
    </source>
</evidence>
<reference evidence="1 2" key="1">
    <citation type="submission" date="2021-06" db="EMBL/GenBank/DDBJ databases">
        <title>Caerostris extrusa draft genome.</title>
        <authorList>
            <person name="Kono N."/>
            <person name="Arakawa K."/>
        </authorList>
    </citation>
    <scope>NUCLEOTIDE SEQUENCE [LARGE SCALE GENOMIC DNA]</scope>
</reference>
<evidence type="ECO:0008006" key="3">
    <source>
        <dbReference type="Google" id="ProtNLM"/>
    </source>
</evidence>
<gene>
    <name evidence="1" type="primary">AVEN_60032_1</name>
    <name evidence="1" type="ORF">CEXT_347031</name>
</gene>
<dbReference type="Proteomes" id="UP001054945">
    <property type="component" value="Unassembled WGS sequence"/>
</dbReference>